<evidence type="ECO:0000313" key="2">
    <source>
        <dbReference type="Proteomes" id="UP000242913"/>
    </source>
</evidence>
<reference evidence="3" key="2">
    <citation type="submission" date="2016-06" db="UniProtKB">
        <authorList>
            <consortium name="WormBaseParasite"/>
        </authorList>
    </citation>
    <scope>IDENTIFICATION</scope>
</reference>
<name>A0A183HYA3_9BILA</name>
<dbReference type="WBParaSite" id="OFLC_0001246601-mRNA-1">
    <property type="protein sequence ID" value="OFLC_0001246601-mRNA-1"/>
    <property type="gene ID" value="OFLC_0001246601"/>
</dbReference>
<dbReference type="EMBL" id="KZ269981">
    <property type="protein sequence ID" value="OZC11309.1"/>
    <property type="molecule type" value="Genomic_DNA"/>
</dbReference>
<sequence>MSVLMDFEWVDGSIGEEISIHGQNHEERASESCKKWSNSVGHTQKPMGPSVVESLEETMTLICPHRIVLSEHMWRMAVLEIWIFLPAKSQQF</sequence>
<accession>A0A183HYA3</accession>
<evidence type="ECO:0000313" key="1">
    <source>
        <dbReference type="EMBL" id="OZC11309.1"/>
    </source>
</evidence>
<gene>
    <name evidence="1" type="ORF">X798_01725</name>
</gene>
<proteinExistence type="predicted"/>
<protein>
    <submittedName>
        <fullName evidence="1 3">Uncharacterized protein</fullName>
    </submittedName>
</protein>
<reference evidence="1 2" key="1">
    <citation type="submission" date="2015-12" db="EMBL/GenBank/DDBJ databases">
        <title>Draft genome of the nematode, Onchocerca flexuosa.</title>
        <authorList>
            <person name="Mitreva M."/>
        </authorList>
    </citation>
    <scope>NUCLEOTIDE SEQUENCE [LARGE SCALE GENOMIC DNA]</scope>
    <source>
        <strain evidence="1">Red Deer</strain>
    </source>
</reference>
<evidence type="ECO:0000313" key="3">
    <source>
        <dbReference type="WBParaSite" id="OFLC_0001246601-mRNA-1"/>
    </source>
</evidence>
<keyword evidence="2" id="KW-1185">Reference proteome</keyword>
<dbReference type="Proteomes" id="UP000242913">
    <property type="component" value="Unassembled WGS sequence"/>
</dbReference>
<dbReference type="AlphaFoldDB" id="A0A183HYA3"/>
<organism evidence="3">
    <name type="scientific">Onchocerca flexuosa</name>
    <dbReference type="NCBI Taxonomy" id="387005"/>
    <lineage>
        <taxon>Eukaryota</taxon>
        <taxon>Metazoa</taxon>
        <taxon>Ecdysozoa</taxon>
        <taxon>Nematoda</taxon>
        <taxon>Chromadorea</taxon>
        <taxon>Rhabditida</taxon>
        <taxon>Spirurina</taxon>
        <taxon>Spiruromorpha</taxon>
        <taxon>Filarioidea</taxon>
        <taxon>Onchocercidae</taxon>
        <taxon>Onchocerca</taxon>
    </lineage>
</organism>